<dbReference type="InterPro" id="IPR036396">
    <property type="entry name" value="Cyt_P450_sf"/>
</dbReference>
<comment type="similarity">
    <text evidence="2">Belongs to the cytochrome P450 family.</text>
</comment>
<evidence type="ECO:0000256" key="6">
    <source>
        <dbReference type="ARBA" id="ARBA00023033"/>
    </source>
</evidence>
<dbReference type="GO" id="GO:0020037">
    <property type="term" value="F:heme binding"/>
    <property type="evidence" value="ECO:0007669"/>
    <property type="project" value="InterPro"/>
</dbReference>
<sequence length="499" mass="56947">MPSFILFGLFGGRELLVLFLLTTVLVPLAYCAYNLWWHPLARFPGPKRAAVSPFWAMWHWLSGENLNKLCDLHNQYGSVVRIAPNQLSFCSSSSWKDVHGHKPGRKPFLKGPWYRPFPQDHYNIVSVSNPGHHALMRKSLSHGFSSGALIAQEDRLQYFVNKFVDQIDLRFTHTAGDMTKWYNYVTFDAIGELAFGEPFGCVESGEPHFWIDILFAGIKNFNLLRSFEYFPLLKSGVLLLLRWGLLPSSVTEPRRKQTIYAREKLIKRLTRTSRSTDFLEKTIADMEKNGTSFDDLLSQATLLTVAGSETTATALAGITYFLCKDPFAYEKLRNEIRGAFFDYGEITGLATEKLPYLRAVILEGLRMYPPLAAGLPRISPGETIDGQYVPEGAIVSVNTWAAGHVDANFREPFKFNPERWLDPDCKDDLAASQPFLLGSRVCLGRHLAMLEMRLILSKLLWKFDMTLMDKDLDWGRANKNYVFWDKPELPIQFHRRDGL</sequence>
<evidence type="ECO:0000256" key="4">
    <source>
        <dbReference type="ARBA" id="ARBA00022723"/>
    </source>
</evidence>
<evidence type="ECO:0000313" key="9">
    <source>
        <dbReference type="Proteomes" id="UP000288859"/>
    </source>
</evidence>
<dbReference type="PANTHER" id="PTHR24305">
    <property type="entry name" value="CYTOCHROME P450"/>
    <property type="match status" value="1"/>
</dbReference>
<dbReference type="GO" id="GO:0004497">
    <property type="term" value="F:monooxygenase activity"/>
    <property type="evidence" value="ECO:0007669"/>
    <property type="project" value="UniProtKB-KW"/>
</dbReference>
<accession>A0A438N0T2</accession>
<evidence type="ECO:0000256" key="3">
    <source>
        <dbReference type="ARBA" id="ARBA00022617"/>
    </source>
</evidence>
<evidence type="ECO:0000256" key="2">
    <source>
        <dbReference type="ARBA" id="ARBA00010617"/>
    </source>
</evidence>
<dbReference type="Proteomes" id="UP000288859">
    <property type="component" value="Unassembled WGS sequence"/>
</dbReference>
<evidence type="ECO:0008006" key="10">
    <source>
        <dbReference type="Google" id="ProtNLM"/>
    </source>
</evidence>
<evidence type="ECO:0000256" key="5">
    <source>
        <dbReference type="ARBA" id="ARBA00023004"/>
    </source>
</evidence>
<dbReference type="VEuPathDB" id="FungiDB:PV10_08423"/>
<dbReference type="InterPro" id="IPR001128">
    <property type="entry name" value="Cyt_P450"/>
</dbReference>
<protein>
    <recommendedName>
        <fullName evidence="10">Isotrichodermin C-15 hydroxylase</fullName>
    </recommendedName>
</protein>
<dbReference type="PRINTS" id="PR00463">
    <property type="entry name" value="EP450I"/>
</dbReference>
<keyword evidence="4 7" id="KW-0479">Metal-binding</keyword>
<reference evidence="8 9" key="1">
    <citation type="submission" date="2017-03" db="EMBL/GenBank/DDBJ databases">
        <title>Genomes of endolithic fungi from Antarctica.</title>
        <authorList>
            <person name="Coleine C."/>
            <person name="Masonjones S."/>
            <person name="Stajich J.E."/>
        </authorList>
    </citation>
    <scope>NUCLEOTIDE SEQUENCE [LARGE SCALE GENOMIC DNA]</scope>
    <source>
        <strain evidence="8 9">CCFEE 6314</strain>
    </source>
</reference>
<dbReference type="OrthoDB" id="1470350at2759"/>
<feature type="binding site" description="axial binding residue" evidence="7">
    <location>
        <position position="442"/>
    </location>
    <ligand>
        <name>heme</name>
        <dbReference type="ChEBI" id="CHEBI:30413"/>
    </ligand>
    <ligandPart>
        <name>Fe</name>
        <dbReference type="ChEBI" id="CHEBI:18248"/>
    </ligandPart>
</feature>
<dbReference type="GO" id="GO:0016705">
    <property type="term" value="F:oxidoreductase activity, acting on paired donors, with incorporation or reduction of molecular oxygen"/>
    <property type="evidence" value="ECO:0007669"/>
    <property type="project" value="InterPro"/>
</dbReference>
<dbReference type="CDD" id="cd11058">
    <property type="entry name" value="CYP60B-like"/>
    <property type="match status" value="1"/>
</dbReference>
<dbReference type="PANTHER" id="PTHR24305:SF210">
    <property type="entry name" value="CYTOCHROME P450 MONOOXYGENASE ASQL-RELATED"/>
    <property type="match status" value="1"/>
</dbReference>
<dbReference type="InterPro" id="IPR002401">
    <property type="entry name" value="Cyt_P450_E_grp-I"/>
</dbReference>
<comment type="cofactor">
    <cofactor evidence="1 7">
        <name>heme</name>
        <dbReference type="ChEBI" id="CHEBI:30413"/>
    </cofactor>
</comment>
<dbReference type="InterPro" id="IPR050121">
    <property type="entry name" value="Cytochrome_P450_monoxygenase"/>
</dbReference>
<keyword evidence="6" id="KW-0503">Monooxygenase</keyword>
<dbReference type="EMBL" id="NAJM01000030">
    <property type="protein sequence ID" value="RVX69339.1"/>
    <property type="molecule type" value="Genomic_DNA"/>
</dbReference>
<proteinExistence type="inferred from homology"/>
<evidence type="ECO:0000313" key="8">
    <source>
        <dbReference type="EMBL" id="RVX69339.1"/>
    </source>
</evidence>
<gene>
    <name evidence="8" type="ORF">B0A52_06934</name>
</gene>
<keyword evidence="5 7" id="KW-0408">Iron</keyword>
<dbReference type="GO" id="GO:0005506">
    <property type="term" value="F:iron ion binding"/>
    <property type="evidence" value="ECO:0007669"/>
    <property type="project" value="InterPro"/>
</dbReference>
<organism evidence="8 9">
    <name type="scientific">Exophiala mesophila</name>
    <name type="common">Black yeast-like fungus</name>
    <dbReference type="NCBI Taxonomy" id="212818"/>
    <lineage>
        <taxon>Eukaryota</taxon>
        <taxon>Fungi</taxon>
        <taxon>Dikarya</taxon>
        <taxon>Ascomycota</taxon>
        <taxon>Pezizomycotina</taxon>
        <taxon>Eurotiomycetes</taxon>
        <taxon>Chaetothyriomycetidae</taxon>
        <taxon>Chaetothyriales</taxon>
        <taxon>Herpotrichiellaceae</taxon>
        <taxon>Exophiala</taxon>
    </lineage>
</organism>
<dbReference type="Gene3D" id="1.10.630.10">
    <property type="entry name" value="Cytochrome P450"/>
    <property type="match status" value="1"/>
</dbReference>
<dbReference type="AlphaFoldDB" id="A0A438N0T2"/>
<dbReference type="SUPFAM" id="SSF48264">
    <property type="entry name" value="Cytochrome P450"/>
    <property type="match status" value="1"/>
</dbReference>
<evidence type="ECO:0000256" key="7">
    <source>
        <dbReference type="PIRSR" id="PIRSR602401-1"/>
    </source>
</evidence>
<keyword evidence="3 7" id="KW-0349">Heme</keyword>
<name>A0A438N0T2_EXOME</name>
<dbReference type="Pfam" id="PF00067">
    <property type="entry name" value="p450"/>
    <property type="match status" value="1"/>
</dbReference>
<keyword evidence="6" id="KW-0560">Oxidoreductase</keyword>
<dbReference type="PRINTS" id="PR00385">
    <property type="entry name" value="P450"/>
</dbReference>
<evidence type="ECO:0000256" key="1">
    <source>
        <dbReference type="ARBA" id="ARBA00001971"/>
    </source>
</evidence>
<comment type="caution">
    <text evidence="8">The sequence shown here is derived from an EMBL/GenBank/DDBJ whole genome shotgun (WGS) entry which is preliminary data.</text>
</comment>